<dbReference type="InterPro" id="IPR029063">
    <property type="entry name" value="SAM-dependent_MTases_sf"/>
</dbReference>
<dbReference type="KEGG" id="pin:Ping_1633"/>
<dbReference type="Gene3D" id="3.40.50.1110">
    <property type="entry name" value="SGNH hydrolase"/>
    <property type="match status" value="1"/>
</dbReference>
<dbReference type="AlphaFoldDB" id="A1SVB3"/>
<dbReference type="HOGENOM" id="CLU_322598_0_0_6"/>
<sequence length="897" mass="104470">MFKHQLDSDFILRKKKSIKKELLLKNNLIKKNIAILGGSTISEIKNILELFLLDNGIKVNFYESEYNKYYEDALFGNEDLDKFNPDIVYIHTTNQNIIKYPDLKDSEDEIKILLNNEIQRYKSIWSSLSKFDCAIIQNNFDYTIDRSLGNLDCYDIHGKTYFINQLNNEFAKEARKIKFLYINDINYLSSYIGLKNWFDKSLWHQAKYALSMNSIPELAFNISKIMNAIFGKTKKCLVLDLDNTCWGGVIGDDGVNGIYIGTETAIAESYTSFQKYTKELKQRGITLAVCSKNDFKNAKEGFEHPESVLRFDDFTSFKATWDPKHENIMDIAKEINIGIDSLVFIDDNAVERDIVSSQISSVAVPDVGNDVIHFIDHIDRNGYFEPISLLADDINRNKYYEDNKKRVNEESIFKSYDEFLISLEMTADIKSFSPIYLNRITQLANKTNQFNLTTKKYTAGEIENIASNNEYIKIYGRLIDKYGDNGLIAITIGRIKDNQCHIDLWLMSCRVLKRDMEFAMLDEVVRQCKEQDITEIIGYYYRSAKNNMVSDLYEKFGFLLSNTNNEDTVWKLNISNYENENENENENKNKSIRVNVRMKDELLNIIYKNAPTQEKKIKVLFNEFPQMELDLESFLLNYKKFMLLESISVKDIANSYLEMLDQVFFCRKEFLYSGQYHTQNQNEAFEHTYNDEKVMTNYMLALALSQFLWKHHYKIFTFYKSIVQTFDSKSNILEVGSGHGLFLLEILNHNENLKDIDVVDISKSSIRMTQNILKSMENEYIDKIVFYNYDINLYKTNKKYNFITMGEVLEHVDNPLSILNSLYNLLSEDGELFITSCANCPAIDHVYLFNNVDEIRVLAKKAGFKIKSEMVAPSVDKNDDYLEKNKVDISYAALLTK</sequence>
<dbReference type="Gene3D" id="3.40.50.1000">
    <property type="entry name" value="HAD superfamily/HAD-like"/>
    <property type="match status" value="1"/>
</dbReference>
<dbReference type="NCBIfam" id="TIGR01686">
    <property type="entry name" value="FkbH"/>
    <property type="match status" value="1"/>
</dbReference>
<dbReference type="Pfam" id="PF13489">
    <property type="entry name" value="Methyltransf_23"/>
    <property type="match status" value="1"/>
</dbReference>
<proteinExistence type="predicted"/>
<dbReference type="Proteomes" id="UP000000639">
    <property type="component" value="Chromosome"/>
</dbReference>
<gene>
    <name evidence="2" type="ordered locus">Ping_1633</name>
</gene>
<dbReference type="InterPro" id="IPR010037">
    <property type="entry name" value="FkbH_domain"/>
</dbReference>
<dbReference type="InterPro" id="IPR036412">
    <property type="entry name" value="HAD-like_sf"/>
</dbReference>
<dbReference type="CDD" id="cd02440">
    <property type="entry name" value="AdoMet_MTases"/>
    <property type="match status" value="1"/>
</dbReference>
<protein>
    <submittedName>
        <fullName evidence="2">HAD-superfamily phosphatase subfamily IIIC:FkbH-like domain protein</fullName>
    </submittedName>
</protein>
<dbReference type="Pfam" id="PF21211">
    <property type="entry name" value="FkbH_N"/>
    <property type="match status" value="1"/>
</dbReference>
<dbReference type="STRING" id="357804.Ping_1633"/>
<feature type="domain" description="BF1531-like N-terminal" evidence="1">
    <location>
        <begin position="35"/>
        <end position="226"/>
    </location>
</feature>
<organism evidence="2 3">
    <name type="scientific">Psychromonas ingrahamii (strain DSM 17664 / CCUG 51855 / 37)</name>
    <dbReference type="NCBI Taxonomy" id="357804"/>
    <lineage>
        <taxon>Bacteria</taxon>
        <taxon>Pseudomonadati</taxon>
        <taxon>Pseudomonadota</taxon>
        <taxon>Gammaproteobacteria</taxon>
        <taxon>Alteromonadales</taxon>
        <taxon>Psychromonadaceae</taxon>
        <taxon>Psychromonas</taxon>
    </lineage>
</organism>
<evidence type="ECO:0000259" key="1">
    <source>
        <dbReference type="Pfam" id="PF21211"/>
    </source>
</evidence>
<keyword evidence="3" id="KW-1185">Reference proteome</keyword>
<dbReference type="SUPFAM" id="SSF53335">
    <property type="entry name" value="S-adenosyl-L-methionine-dependent methyltransferases"/>
    <property type="match status" value="1"/>
</dbReference>
<dbReference type="Gene3D" id="3.40.50.150">
    <property type="entry name" value="Vaccinia Virus protein VP39"/>
    <property type="match status" value="1"/>
</dbReference>
<dbReference type="SUPFAM" id="SSF56784">
    <property type="entry name" value="HAD-like"/>
    <property type="match status" value="1"/>
</dbReference>
<accession>A1SVB3</accession>
<dbReference type="PANTHER" id="PTHR43861:SF6">
    <property type="entry name" value="METHYLTRANSFERASE TYPE 11"/>
    <property type="match status" value="1"/>
</dbReference>
<dbReference type="GO" id="GO:0016788">
    <property type="term" value="F:hydrolase activity, acting on ester bonds"/>
    <property type="evidence" value="ECO:0007669"/>
    <property type="project" value="UniProtKB-ARBA"/>
</dbReference>
<dbReference type="eggNOG" id="COG2227">
    <property type="taxonomic scope" value="Bacteria"/>
</dbReference>
<dbReference type="NCBIfam" id="TIGR01681">
    <property type="entry name" value="HAD-SF-IIIC"/>
    <property type="match status" value="1"/>
</dbReference>
<name>A1SVB3_PSYIN</name>
<dbReference type="InterPro" id="IPR023214">
    <property type="entry name" value="HAD_sf"/>
</dbReference>
<dbReference type="EMBL" id="CP000510">
    <property type="protein sequence ID" value="ABM03428.1"/>
    <property type="molecule type" value="Genomic_DNA"/>
</dbReference>
<evidence type="ECO:0000313" key="2">
    <source>
        <dbReference type="EMBL" id="ABM03428.1"/>
    </source>
</evidence>
<dbReference type="InterPro" id="IPR036514">
    <property type="entry name" value="SGNH_hydro_sf"/>
</dbReference>
<dbReference type="RefSeq" id="WP_011769988.1">
    <property type="nucleotide sequence ID" value="NC_008709.1"/>
</dbReference>
<dbReference type="PANTHER" id="PTHR43861">
    <property type="entry name" value="TRANS-ACONITATE 2-METHYLTRANSFERASE-RELATED"/>
    <property type="match status" value="1"/>
</dbReference>
<dbReference type="InterPro" id="IPR049369">
    <property type="entry name" value="BF1531-like_N"/>
</dbReference>
<reference evidence="2 3" key="1">
    <citation type="submission" date="2007-01" db="EMBL/GenBank/DDBJ databases">
        <title>Complete sequence of Psychromonas ingrahamii 37.</title>
        <authorList>
            <consortium name="US DOE Joint Genome Institute"/>
            <person name="Copeland A."/>
            <person name="Lucas S."/>
            <person name="Lapidus A."/>
            <person name="Barry K."/>
            <person name="Detter J.C."/>
            <person name="Glavina del Rio T."/>
            <person name="Hammon N."/>
            <person name="Israni S."/>
            <person name="Dalin E."/>
            <person name="Tice H."/>
            <person name="Pitluck S."/>
            <person name="Thompson L.S."/>
            <person name="Brettin T."/>
            <person name="Bruce D."/>
            <person name="Han C."/>
            <person name="Tapia R."/>
            <person name="Schmutz J."/>
            <person name="Larimer F."/>
            <person name="Land M."/>
            <person name="Hauser L."/>
            <person name="Kyrpides N."/>
            <person name="Ivanova N."/>
            <person name="Staley J."/>
            <person name="Richardson P."/>
        </authorList>
    </citation>
    <scope>NUCLEOTIDE SEQUENCE [LARGE SCALE GENOMIC DNA]</scope>
    <source>
        <strain evidence="2 3">37</strain>
    </source>
</reference>
<dbReference type="eggNOG" id="COG3882">
    <property type="taxonomic scope" value="Bacteria"/>
</dbReference>
<dbReference type="InterPro" id="IPR010033">
    <property type="entry name" value="HAD_SF_ppase_IIIC"/>
</dbReference>
<evidence type="ECO:0000313" key="3">
    <source>
        <dbReference type="Proteomes" id="UP000000639"/>
    </source>
</evidence>